<gene>
    <name evidence="1" type="ORF">VLY81_03920</name>
</gene>
<evidence type="ECO:0000313" key="2">
    <source>
        <dbReference type="Proteomes" id="UP001333102"/>
    </source>
</evidence>
<dbReference type="RefSeq" id="WP_324669723.1">
    <property type="nucleotide sequence ID" value="NZ_CP141614.1"/>
</dbReference>
<evidence type="ECO:0000313" key="1">
    <source>
        <dbReference type="EMBL" id="WRP15322.1"/>
    </source>
</evidence>
<organism evidence="1 2">
    <name type="scientific">Geochorda subterranea</name>
    <dbReference type="NCBI Taxonomy" id="3109564"/>
    <lineage>
        <taxon>Bacteria</taxon>
        <taxon>Bacillati</taxon>
        <taxon>Bacillota</taxon>
        <taxon>Limnochordia</taxon>
        <taxon>Limnochordales</taxon>
        <taxon>Geochordaceae</taxon>
        <taxon>Geochorda</taxon>
    </lineage>
</organism>
<reference evidence="2" key="1">
    <citation type="submission" date="2023-12" db="EMBL/GenBank/DDBJ databases">
        <title>Novel isolates from deep terrestrial aquifers shed light on the physiology and ecology of the class Limnochordia.</title>
        <authorList>
            <person name="Karnachuk O.V."/>
            <person name="Lukina A.P."/>
            <person name="Avakyan M.R."/>
            <person name="Kadnikov V."/>
            <person name="Begmatov S."/>
            <person name="Beletsky A.V."/>
            <person name="Mardanov A.V."/>
            <person name="Ravin N.V."/>
        </authorList>
    </citation>
    <scope>NUCLEOTIDE SEQUENCE [LARGE SCALE GENOMIC DNA]</scope>
    <source>
        <strain evidence="2">LN</strain>
    </source>
</reference>
<keyword evidence="2" id="KW-1185">Reference proteome</keyword>
<protein>
    <submittedName>
        <fullName evidence="1">Uncharacterized protein</fullName>
    </submittedName>
</protein>
<proteinExistence type="predicted"/>
<name>A0ABZ1BT58_9FIRM</name>
<dbReference type="Proteomes" id="UP001333102">
    <property type="component" value="Chromosome"/>
</dbReference>
<accession>A0ABZ1BT58</accession>
<sequence length="46" mass="5360">MWWRRAAALALVAGAVGLWMRATGRDRREQPNRVRMARRLLTLVNL</sequence>
<dbReference type="EMBL" id="CP141614">
    <property type="protein sequence ID" value="WRP15322.1"/>
    <property type="molecule type" value="Genomic_DNA"/>
</dbReference>